<feature type="transmembrane region" description="Helical" evidence="6">
    <location>
        <begin position="313"/>
        <end position="340"/>
    </location>
</feature>
<accession>A0AAV5UXM0</accession>
<comment type="caution">
    <text evidence="7">The sequence shown here is derived from an EMBL/GenBank/DDBJ whole genome shotgun (WGS) entry which is preliminary data.</text>
</comment>
<feature type="transmembrane region" description="Helical" evidence="6">
    <location>
        <begin position="20"/>
        <end position="46"/>
    </location>
</feature>
<name>A0AAV5UXM0_9BILA</name>
<evidence type="ECO:0000256" key="6">
    <source>
        <dbReference type="SAM" id="Phobius"/>
    </source>
</evidence>
<keyword evidence="4 6" id="KW-1133">Transmembrane helix</keyword>
<dbReference type="Pfam" id="PF10317">
    <property type="entry name" value="7TM_GPCR_Srd"/>
    <property type="match status" value="2"/>
</dbReference>
<evidence type="ECO:0000256" key="5">
    <source>
        <dbReference type="ARBA" id="ARBA00023136"/>
    </source>
</evidence>
<evidence type="ECO:0000313" key="7">
    <source>
        <dbReference type="EMBL" id="GMT12031.1"/>
    </source>
</evidence>
<comment type="similarity">
    <text evidence="2">Belongs to the nematode receptor-like protein srd family.</text>
</comment>
<dbReference type="InterPro" id="IPR019421">
    <property type="entry name" value="7TM_GPCR_serpentine_rcpt_Srd"/>
</dbReference>
<feature type="transmembrane region" description="Helical" evidence="6">
    <location>
        <begin position="58"/>
        <end position="77"/>
    </location>
</feature>
<dbReference type="InterPro" id="IPR050920">
    <property type="entry name" value="Nematode_rcpt-like_delta"/>
</dbReference>
<evidence type="ECO:0000256" key="2">
    <source>
        <dbReference type="ARBA" id="ARBA00009166"/>
    </source>
</evidence>
<comment type="subcellular location">
    <subcellularLocation>
        <location evidence="1">Membrane</location>
        <topology evidence="1">Multi-pass membrane protein</topology>
    </subcellularLocation>
</comment>
<dbReference type="AlphaFoldDB" id="A0AAV5UXM0"/>
<feature type="transmembrane region" description="Helical" evidence="6">
    <location>
        <begin position="352"/>
        <end position="370"/>
    </location>
</feature>
<feature type="transmembrane region" description="Helical" evidence="6">
    <location>
        <begin position="121"/>
        <end position="141"/>
    </location>
</feature>
<proteinExistence type="inferred from homology"/>
<keyword evidence="5 6" id="KW-0472">Membrane</keyword>
<dbReference type="GO" id="GO:0016020">
    <property type="term" value="C:membrane"/>
    <property type="evidence" value="ECO:0007669"/>
    <property type="project" value="UniProtKB-SubCell"/>
</dbReference>
<evidence type="ECO:0000256" key="3">
    <source>
        <dbReference type="ARBA" id="ARBA00022692"/>
    </source>
</evidence>
<feature type="transmembrane region" description="Helical" evidence="6">
    <location>
        <begin position="268"/>
        <end position="285"/>
    </location>
</feature>
<dbReference type="Proteomes" id="UP001432322">
    <property type="component" value="Unassembled WGS sequence"/>
</dbReference>
<evidence type="ECO:0000256" key="4">
    <source>
        <dbReference type="ARBA" id="ARBA00022989"/>
    </source>
</evidence>
<evidence type="ECO:0000313" key="8">
    <source>
        <dbReference type="Proteomes" id="UP001432322"/>
    </source>
</evidence>
<keyword evidence="3 6" id="KW-0812">Transmembrane</keyword>
<keyword evidence="8" id="KW-1185">Reference proteome</keyword>
<organism evidence="7 8">
    <name type="scientific">Pristionchus fissidentatus</name>
    <dbReference type="NCBI Taxonomy" id="1538716"/>
    <lineage>
        <taxon>Eukaryota</taxon>
        <taxon>Metazoa</taxon>
        <taxon>Ecdysozoa</taxon>
        <taxon>Nematoda</taxon>
        <taxon>Chromadorea</taxon>
        <taxon>Rhabditida</taxon>
        <taxon>Rhabditina</taxon>
        <taxon>Diplogasteromorpha</taxon>
        <taxon>Diplogasteroidea</taxon>
        <taxon>Neodiplogasteridae</taxon>
        <taxon>Pristionchus</taxon>
    </lineage>
</organism>
<feature type="transmembrane region" description="Helical" evidence="6">
    <location>
        <begin position="205"/>
        <end position="226"/>
    </location>
</feature>
<dbReference type="PANTHER" id="PTHR22945:SF40">
    <property type="entry name" value="SERPENTINE RECEPTOR, CLASS D (DELTA)-RELATED"/>
    <property type="match status" value="1"/>
</dbReference>
<gene>
    <name evidence="7" type="ORF">PFISCL1PPCAC_3327</name>
</gene>
<feature type="transmembrane region" description="Helical" evidence="6">
    <location>
        <begin position="89"/>
        <end position="109"/>
    </location>
</feature>
<evidence type="ECO:0000256" key="1">
    <source>
        <dbReference type="ARBA" id="ARBA00004141"/>
    </source>
</evidence>
<protein>
    <recommendedName>
        <fullName evidence="9">G protein-coupled receptor</fullName>
    </recommendedName>
</protein>
<reference evidence="7" key="1">
    <citation type="submission" date="2023-10" db="EMBL/GenBank/DDBJ databases">
        <title>Genome assembly of Pristionchus species.</title>
        <authorList>
            <person name="Yoshida K."/>
            <person name="Sommer R.J."/>
        </authorList>
    </citation>
    <scope>NUCLEOTIDE SEQUENCE</scope>
    <source>
        <strain evidence="7">RS5133</strain>
    </source>
</reference>
<dbReference type="PANTHER" id="PTHR22945">
    <property type="entry name" value="SERPENTINE RECEPTOR, CLASS D DELTA"/>
    <property type="match status" value="1"/>
</dbReference>
<dbReference type="EMBL" id="BTSY01000001">
    <property type="protein sequence ID" value="GMT12031.1"/>
    <property type="molecule type" value="Genomic_DNA"/>
</dbReference>
<evidence type="ECO:0008006" key="9">
    <source>
        <dbReference type="Google" id="ProtNLM"/>
    </source>
</evidence>
<sequence length="402" mass="45013">MPALNDHRAMSEKTYNMHNIFLKILTIHALLPLSLVGAVTCVTLSIVGVHHPEIESMVFVLGMVPAVVNPAITVWFMKPYRHTKTMLVHYVHIPMMSVGFISSILLLLSIARATPQSSKNYAILLFWAASIDLLAICADIMSMERLTVRMPSVVFIAIGPCTRISTDVCNYCNSLFCVTMIQSLILQCISFWYRARVLHKPPPAVLPLNLVVIASTIPNIVHMIVFKQMKDYDPVLLDAVQFLYPDTNWSGAHLYGVVSLTSTIPNLTFGYFFLITSILLCYLIIMRSRVSDVVTQLKIRRSISEKTYQMHHIFLKILTIHALLPLSTSGAVVLSALFIIGFHGPELESLNFTLAIFPACVGPAITMWYMKPYRVYVVLASLFFTEKMSAINGSGKSFLHQV</sequence>